<feature type="compositionally biased region" description="Polar residues" evidence="1">
    <location>
        <begin position="178"/>
        <end position="187"/>
    </location>
</feature>
<evidence type="ECO:0000313" key="2">
    <source>
        <dbReference type="EMBL" id="PPQ87777.1"/>
    </source>
</evidence>
<comment type="caution">
    <text evidence="2">The sequence shown here is derived from an EMBL/GenBank/DDBJ whole genome shotgun (WGS) entry which is preliminary data.</text>
</comment>
<dbReference type="InParanoid" id="A0A409XAS4"/>
<feature type="non-terminal residue" evidence="2">
    <location>
        <position position="1"/>
    </location>
</feature>
<reference evidence="2 3" key="1">
    <citation type="journal article" date="2018" name="Evol. Lett.">
        <title>Horizontal gene cluster transfer increased hallucinogenic mushroom diversity.</title>
        <authorList>
            <person name="Reynolds H.T."/>
            <person name="Vijayakumar V."/>
            <person name="Gluck-Thaler E."/>
            <person name="Korotkin H.B."/>
            <person name="Matheny P.B."/>
            <person name="Slot J.C."/>
        </authorList>
    </citation>
    <scope>NUCLEOTIDE SEQUENCE [LARGE SCALE GENOMIC DNA]</scope>
    <source>
        <strain evidence="2 3">2629</strain>
    </source>
</reference>
<feature type="compositionally biased region" description="Basic and acidic residues" evidence="1">
    <location>
        <begin position="132"/>
        <end position="148"/>
    </location>
</feature>
<evidence type="ECO:0000313" key="3">
    <source>
        <dbReference type="Proteomes" id="UP000284842"/>
    </source>
</evidence>
<feature type="region of interest" description="Disordered" evidence="1">
    <location>
        <begin position="204"/>
        <end position="225"/>
    </location>
</feature>
<sequence>REREREREETYRGVFLFRTALSNLHVPRSASASPSPSPRSLRGEGEASSKGYWAGDAKAEEEDVYGPTGATKARPRSPALSRSSAASLASRRAVGGNASLYAPSASHASHPLVRKRQLLDQERIDNTPTPKPTRDHRPEMLDLGRDENVGPGWSHTISGTPMKTGFAEGRERKRKSLQAMQGQSDQPMTPYERRLREKLERMLGQGEGDAEGESSGSKRSQGGEDDGDEIVYLIFHVPLLSAAETPSILVNAMKRFRRMMWFMAPSSPSGV</sequence>
<evidence type="ECO:0000256" key="1">
    <source>
        <dbReference type="SAM" id="MobiDB-lite"/>
    </source>
</evidence>
<feature type="compositionally biased region" description="Low complexity" evidence="1">
    <location>
        <begin position="27"/>
        <end position="40"/>
    </location>
</feature>
<dbReference type="AlphaFoldDB" id="A0A409XAS4"/>
<dbReference type="OrthoDB" id="3131095at2759"/>
<name>A0A409XAS4_9AGAR</name>
<accession>A0A409XAS4</accession>
<gene>
    <name evidence="2" type="ORF">CVT24_002746</name>
</gene>
<keyword evidence="3" id="KW-1185">Reference proteome</keyword>
<dbReference type="EMBL" id="NHTK01004188">
    <property type="protein sequence ID" value="PPQ87777.1"/>
    <property type="molecule type" value="Genomic_DNA"/>
</dbReference>
<feature type="region of interest" description="Disordered" evidence="1">
    <location>
        <begin position="25"/>
        <end position="191"/>
    </location>
</feature>
<organism evidence="2 3">
    <name type="scientific">Panaeolus cyanescens</name>
    <dbReference type="NCBI Taxonomy" id="181874"/>
    <lineage>
        <taxon>Eukaryota</taxon>
        <taxon>Fungi</taxon>
        <taxon>Dikarya</taxon>
        <taxon>Basidiomycota</taxon>
        <taxon>Agaricomycotina</taxon>
        <taxon>Agaricomycetes</taxon>
        <taxon>Agaricomycetidae</taxon>
        <taxon>Agaricales</taxon>
        <taxon>Agaricineae</taxon>
        <taxon>Galeropsidaceae</taxon>
        <taxon>Panaeolus</taxon>
    </lineage>
</organism>
<protein>
    <submittedName>
        <fullName evidence="2">Uncharacterized protein</fullName>
    </submittedName>
</protein>
<feature type="compositionally biased region" description="Low complexity" evidence="1">
    <location>
        <begin position="76"/>
        <end position="93"/>
    </location>
</feature>
<dbReference type="Proteomes" id="UP000284842">
    <property type="component" value="Unassembled WGS sequence"/>
</dbReference>
<proteinExistence type="predicted"/>